<keyword evidence="2" id="KW-0479">Metal-binding</keyword>
<dbReference type="GO" id="GO:0004386">
    <property type="term" value="F:helicase activity"/>
    <property type="evidence" value="ECO:0007669"/>
    <property type="project" value="UniProtKB-KW"/>
</dbReference>
<evidence type="ECO:0000259" key="4">
    <source>
        <dbReference type="PROSITE" id="PS50966"/>
    </source>
</evidence>
<sequence>MTTSRVKRSPRKAKKVQERSSGFQGWNTTDADELERRRWRGLTDIGAIENLEPEHPYFGNFRVHSTSGATYEVEIRSLILRENSCGCPDWRVNGLGTCKHIEGVLEALRRKGKRAFAAAGRAGSPRLEIFPAVDGSSAVHVRGPRDRNTVDAVITRYCTAAGLLAGDTLTTLPALRSELDGLHPGTVRFSRQLESRMEEERRRRRRVEDRDRFLADVEDGSATIDILHHPLLPYQVDGMLHLAFGERALLADEMGLGKTVQAIAACELLRRLRGISRVLVVLPASLKAEWEDQIARFTDLSVTVVSGPRPERLRLYATKTFFTLVNYEQVLIDRHDINRIVGADVVILDEAQRIKNWQTKTAQAVKELRSPYAFVLTGTPLENRIDEVYSIVQYLDPRLLGPLFRFNRDFYVLDERGRPIDYKNLAELRARLEPVMLRRRKDDVEDQLPGRTVDTFYVAMTEEQRLRYADYETPASRLIALAQRRPLRKEEFDRLQQLLACMRMICDTPYILDPTCRVSPKLDELENVLAELLAEPDRKIIVFSEWERMLGLVRELASELGVEFAWHTGSVPQDKRRIEIRRFKSDPACRLFLSTDSGSVGLNLQVASAVVNMDLPWNPAKLEQRIARAWRKYQTRAVTVINLVCEDSIEHRIQHILVQKQGLADGVLDGRGDIEALKMPSGRAAMVERLAALLHKPEPVLPSPPLDSGRRFATEIVGRLSDAVLLIERYRRDEGGETMVVVMEGAPAELNEERQRLAEAAAQIGIASIEIVGRSAWDAVRRLQSVGIVRLIEAGDVLHRSPVLDEATMPEDQAGRTRNRQVAMSWLDQAERKLRMATLLADGGFAEESLPSLGQVASLAIRGLAVVVDPHLEPTLAETIPEAELTELTAVRAHLPPGCIADLALIGGIGNGAIDIDASRAAAQGLLATARAAAERNWAA</sequence>
<dbReference type="SMART" id="SM00487">
    <property type="entry name" value="DEXDc"/>
    <property type="match status" value="1"/>
</dbReference>
<evidence type="ECO:0000259" key="6">
    <source>
        <dbReference type="PROSITE" id="PS51194"/>
    </source>
</evidence>
<dbReference type="InterPro" id="IPR014001">
    <property type="entry name" value="Helicase_ATP-bd"/>
</dbReference>
<dbReference type="RefSeq" id="WP_235705602.1">
    <property type="nucleotide sequence ID" value="NZ_JAKGBZ010000046.1"/>
</dbReference>
<dbReference type="SMART" id="SM00490">
    <property type="entry name" value="HELICc"/>
    <property type="match status" value="1"/>
</dbReference>
<evidence type="ECO:0000256" key="3">
    <source>
        <dbReference type="SAM" id="MobiDB-lite"/>
    </source>
</evidence>
<feature type="domain" description="Helicase C-terminal" evidence="6">
    <location>
        <begin position="524"/>
        <end position="675"/>
    </location>
</feature>
<dbReference type="InterPro" id="IPR027417">
    <property type="entry name" value="P-loop_NTPase"/>
</dbReference>
<evidence type="ECO:0000256" key="2">
    <source>
        <dbReference type="PROSITE-ProRule" id="PRU00325"/>
    </source>
</evidence>
<dbReference type="SUPFAM" id="SSF52540">
    <property type="entry name" value="P-loop containing nucleoside triphosphate hydrolases"/>
    <property type="match status" value="2"/>
</dbReference>
<name>A0ABS9DZY0_9PROT</name>
<evidence type="ECO:0000313" key="8">
    <source>
        <dbReference type="Proteomes" id="UP001521209"/>
    </source>
</evidence>
<keyword evidence="2" id="KW-0863">Zinc-finger</keyword>
<protein>
    <submittedName>
        <fullName evidence="7">DEAD/DEAH box helicase</fullName>
    </submittedName>
</protein>
<dbReference type="Proteomes" id="UP001521209">
    <property type="component" value="Unassembled WGS sequence"/>
</dbReference>
<keyword evidence="8" id="KW-1185">Reference proteome</keyword>
<dbReference type="CDD" id="cd18793">
    <property type="entry name" value="SF2_C_SNF"/>
    <property type="match status" value="1"/>
</dbReference>
<keyword evidence="7" id="KW-0347">Helicase</keyword>
<gene>
    <name evidence="7" type="ORF">L2A60_16710</name>
</gene>
<keyword evidence="7" id="KW-0067">ATP-binding</keyword>
<dbReference type="InterPro" id="IPR000330">
    <property type="entry name" value="SNF2_N"/>
</dbReference>
<dbReference type="Pfam" id="PF00176">
    <property type="entry name" value="SNF2-rel_dom"/>
    <property type="match status" value="1"/>
</dbReference>
<dbReference type="InterPro" id="IPR007527">
    <property type="entry name" value="Znf_SWIM"/>
</dbReference>
<evidence type="ECO:0000313" key="7">
    <source>
        <dbReference type="EMBL" id="MCF3948317.1"/>
    </source>
</evidence>
<dbReference type="Gene3D" id="3.40.50.300">
    <property type="entry name" value="P-loop containing nucleotide triphosphate hydrolases"/>
    <property type="match status" value="1"/>
</dbReference>
<dbReference type="EMBL" id="JAKGBZ010000046">
    <property type="protein sequence ID" value="MCF3948317.1"/>
    <property type="molecule type" value="Genomic_DNA"/>
</dbReference>
<proteinExistence type="predicted"/>
<feature type="domain" description="Helicase ATP-binding" evidence="5">
    <location>
        <begin position="239"/>
        <end position="398"/>
    </location>
</feature>
<dbReference type="PROSITE" id="PS51194">
    <property type="entry name" value="HELICASE_CTER"/>
    <property type="match status" value="1"/>
</dbReference>
<dbReference type="PANTHER" id="PTHR10799">
    <property type="entry name" value="SNF2/RAD54 HELICASE FAMILY"/>
    <property type="match status" value="1"/>
</dbReference>
<accession>A0ABS9DZY0</accession>
<dbReference type="Pfam" id="PF00271">
    <property type="entry name" value="Helicase_C"/>
    <property type="match status" value="1"/>
</dbReference>
<feature type="region of interest" description="Disordered" evidence="3">
    <location>
        <begin position="1"/>
        <end position="27"/>
    </location>
</feature>
<dbReference type="InterPro" id="IPR049730">
    <property type="entry name" value="SNF2/RAD54-like_C"/>
</dbReference>
<organism evidence="7 8">
    <name type="scientific">Acidiphilium iwatense</name>
    <dbReference type="NCBI Taxonomy" id="768198"/>
    <lineage>
        <taxon>Bacteria</taxon>
        <taxon>Pseudomonadati</taxon>
        <taxon>Pseudomonadota</taxon>
        <taxon>Alphaproteobacteria</taxon>
        <taxon>Acetobacterales</taxon>
        <taxon>Acidocellaceae</taxon>
        <taxon>Acidiphilium</taxon>
    </lineage>
</organism>
<feature type="domain" description="SWIM-type" evidence="4">
    <location>
        <begin position="71"/>
        <end position="109"/>
    </location>
</feature>
<keyword evidence="7" id="KW-0547">Nucleotide-binding</keyword>
<dbReference type="InterPro" id="IPR001650">
    <property type="entry name" value="Helicase_C-like"/>
</dbReference>
<dbReference type="InterPro" id="IPR038718">
    <property type="entry name" value="SNF2-like_sf"/>
</dbReference>
<comment type="caution">
    <text evidence="7">The sequence shown here is derived from an EMBL/GenBank/DDBJ whole genome shotgun (WGS) entry which is preliminary data.</text>
</comment>
<keyword evidence="2" id="KW-0862">Zinc</keyword>
<keyword evidence="1" id="KW-0378">Hydrolase</keyword>
<feature type="compositionally biased region" description="Basic residues" evidence="3">
    <location>
        <begin position="1"/>
        <end position="14"/>
    </location>
</feature>
<reference evidence="7 8" key="1">
    <citation type="submission" date="2022-01" db="EMBL/GenBank/DDBJ databases">
        <authorList>
            <person name="Won M."/>
            <person name="Kim S.-J."/>
            <person name="Kwon S.-W."/>
        </authorList>
    </citation>
    <scope>NUCLEOTIDE SEQUENCE [LARGE SCALE GENOMIC DNA]</scope>
    <source>
        <strain evidence="7 8">KCTC 23505</strain>
    </source>
</reference>
<evidence type="ECO:0000259" key="5">
    <source>
        <dbReference type="PROSITE" id="PS51192"/>
    </source>
</evidence>
<dbReference type="PROSITE" id="PS51192">
    <property type="entry name" value="HELICASE_ATP_BIND_1"/>
    <property type="match status" value="1"/>
</dbReference>
<evidence type="ECO:0000256" key="1">
    <source>
        <dbReference type="ARBA" id="ARBA00022801"/>
    </source>
</evidence>
<dbReference type="PROSITE" id="PS50966">
    <property type="entry name" value="ZF_SWIM"/>
    <property type="match status" value="1"/>
</dbReference>
<dbReference type="Gene3D" id="3.40.50.10810">
    <property type="entry name" value="Tandem AAA-ATPase domain"/>
    <property type="match status" value="1"/>
</dbReference>